<keyword evidence="3" id="KW-1185">Reference proteome</keyword>
<feature type="non-terminal residue" evidence="2">
    <location>
        <position position="1"/>
    </location>
</feature>
<organism evidence="2 3">
    <name type="scientific">Olea europaea subsp. europaea</name>
    <dbReference type="NCBI Taxonomy" id="158383"/>
    <lineage>
        <taxon>Eukaryota</taxon>
        <taxon>Viridiplantae</taxon>
        <taxon>Streptophyta</taxon>
        <taxon>Embryophyta</taxon>
        <taxon>Tracheophyta</taxon>
        <taxon>Spermatophyta</taxon>
        <taxon>Magnoliopsida</taxon>
        <taxon>eudicotyledons</taxon>
        <taxon>Gunneridae</taxon>
        <taxon>Pentapetalae</taxon>
        <taxon>asterids</taxon>
        <taxon>lamiids</taxon>
        <taxon>Lamiales</taxon>
        <taxon>Oleaceae</taxon>
        <taxon>Oleeae</taxon>
        <taxon>Olea</taxon>
    </lineage>
</organism>
<dbReference type="Gramene" id="OE9A065739T1">
    <property type="protein sequence ID" value="OE9A065739C1"/>
    <property type="gene ID" value="OE9A065739"/>
</dbReference>
<proteinExistence type="predicted"/>
<dbReference type="Proteomes" id="UP000594638">
    <property type="component" value="Unassembled WGS sequence"/>
</dbReference>
<dbReference type="PANTHER" id="PTHR46890:SF48">
    <property type="entry name" value="RNA-DIRECTED DNA POLYMERASE"/>
    <property type="match status" value="1"/>
</dbReference>
<protein>
    <recommendedName>
        <fullName evidence="1">Reverse transcriptase domain-containing protein</fullName>
    </recommendedName>
</protein>
<accession>A0A8S0RDU2</accession>
<dbReference type="Pfam" id="PF00078">
    <property type="entry name" value="RVT_1"/>
    <property type="match status" value="1"/>
</dbReference>
<evidence type="ECO:0000313" key="3">
    <source>
        <dbReference type="Proteomes" id="UP000594638"/>
    </source>
</evidence>
<sequence>DGTRVKEPHEVSEVIVAFYQNLLGQQPTGESLDMNLLRKALPKSISAVQNENLDRDVSFEEIKEVLFPLKDNKAPGPDGFNAGFFKRTWNIVKNDVLCAIKSFFDSGKLLKQVNATTITLVPKVPNPSQVKEFKPISCCNTIYKYIAKLIANRVKMVLPNIVGPQQTPFVKGRHISDNILLSQELLRNYHRRGGLPRCALKVDLMKATILFRVVRWITEYVTTTRFSIFINRELHGFFASGRGLRQGDPLSPYLFVLAMEVFSGLMGLMVAEQDFKYHWRCEKEKITHLCFADDLMVFCRAEVGSVSIIGECLNRFKALSGLIPNPDKSNLFANCVSTYLKDQLLDVLGYKEGVLP</sequence>
<dbReference type="EMBL" id="CACTIH010002621">
    <property type="protein sequence ID" value="CAA2976911.1"/>
    <property type="molecule type" value="Genomic_DNA"/>
</dbReference>
<reference evidence="2 3" key="1">
    <citation type="submission" date="2019-12" db="EMBL/GenBank/DDBJ databases">
        <authorList>
            <person name="Alioto T."/>
            <person name="Alioto T."/>
            <person name="Gomez Garrido J."/>
        </authorList>
    </citation>
    <scope>NUCLEOTIDE SEQUENCE [LARGE SCALE GENOMIC DNA]</scope>
</reference>
<feature type="non-terminal residue" evidence="2">
    <location>
        <position position="356"/>
    </location>
</feature>
<dbReference type="CDD" id="cd01650">
    <property type="entry name" value="RT_nLTR_like"/>
    <property type="match status" value="1"/>
</dbReference>
<gene>
    <name evidence="2" type="ORF">OLEA9_A065739</name>
</gene>
<evidence type="ECO:0000259" key="1">
    <source>
        <dbReference type="Pfam" id="PF00078"/>
    </source>
</evidence>
<dbReference type="SUPFAM" id="SSF56672">
    <property type="entry name" value="DNA/RNA polymerases"/>
    <property type="match status" value="1"/>
</dbReference>
<name>A0A8S0RDU2_OLEEU</name>
<dbReference type="InterPro" id="IPR000477">
    <property type="entry name" value="RT_dom"/>
</dbReference>
<dbReference type="PANTHER" id="PTHR46890">
    <property type="entry name" value="NON-LTR RETROLELEMENT REVERSE TRANSCRIPTASE-LIKE PROTEIN-RELATED"/>
    <property type="match status" value="1"/>
</dbReference>
<dbReference type="InterPro" id="IPR043502">
    <property type="entry name" value="DNA/RNA_pol_sf"/>
</dbReference>
<feature type="domain" description="Reverse transcriptase" evidence="1">
    <location>
        <begin position="125"/>
        <end position="350"/>
    </location>
</feature>
<comment type="caution">
    <text evidence="2">The sequence shown here is derived from an EMBL/GenBank/DDBJ whole genome shotgun (WGS) entry which is preliminary data.</text>
</comment>
<dbReference type="OrthoDB" id="1751077at2759"/>
<evidence type="ECO:0000313" key="2">
    <source>
        <dbReference type="EMBL" id="CAA2976911.1"/>
    </source>
</evidence>
<dbReference type="InterPro" id="IPR052343">
    <property type="entry name" value="Retrotransposon-Effector_Assoc"/>
</dbReference>
<dbReference type="AlphaFoldDB" id="A0A8S0RDU2"/>